<dbReference type="GO" id="GO:0005524">
    <property type="term" value="F:ATP binding"/>
    <property type="evidence" value="ECO:0007669"/>
    <property type="project" value="InterPro"/>
</dbReference>
<evidence type="ECO:0000313" key="4">
    <source>
        <dbReference type="EMBL" id="KKM99947.1"/>
    </source>
</evidence>
<dbReference type="PANTHER" id="PTHR43394">
    <property type="entry name" value="ATP-DEPENDENT PERMEASE MDL1, MITOCHONDRIAL"/>
    <property type="match status" value="1"/>
</dbReference>
<dbReference type="AlphaFoldDB" id="A0A0F9Q3I1"/>
<dbReference type="Pfam" id="PF00005">
    <property type="entry name" value="ABC_tran"/>
    <property type="match status" value="1"/>
</dbReference>
<dbReference type="InterPro" id="IPR039421">
    <property type="entry name" value="Type_1_exporter"/>
</dbReference>
<dbReference type="GO" id="GO:0015421">
    <property type="term" value="F:ABC-type oligopeptide transporter activity"/>
    <property type="evidence" value="ECO:0007669"/>
    <property type="project" value="TreeGrafter"/>
</dbReference>
<feature type="domain" description="ABC transporter" evidence="3">
    <location>
        <begin position="6"/>
        <end position="45"/>
    </location>
</feature>
<evidence type="ECO:0000256" key="1">
    <source>
        <dbReference type="ARBA" id="ARBA00022448"/>
    </source>
</evidence>
<accession>A0A0F9Q3I1</accession>
<dbReference type="InterPro" id="IPR003439">
    <property type="entry name" value="ABC_transporter-like_ATP-bd"/>
</dbReference>
<comment type="caution">
    <text evidence="4">The sequence shown here is derived from an EMBL/GenBank/DDBJ whole genome shotgun (WGS) entry which is preliminary data.</text>
</comment>
<dbReference type="PANTHER" id="PTHR43394:SF11">
    <property type="entry name" value="ATP-BINDING CASSETTE TRANSPORTER"/>
    <property type="match status" value="1"/>
</dbReference>
<dbReference type="InterPro" id="IPR027417">
    <property type="entry name" value="P-loop_NTPase"/>
</dbReference>
<sequence>KLPDGYETLVGERGLKLSGGEKQRVAIARTLLKNPKILMFDEATSALDSHSEQIINQQLQSISTNKTTLAIAHRLSTITDADVILVIEQGRIIEQGNHRTLLAAQGRYAAMWSLQQTEGNN</sequence>
<dbReference type="SUPFAM" id="SSF52540">
    <property type="entry name" value="P-loop containing nucleoside triphosphate hydrolases"/>
    <property type="match status" value="1"/>
</dbReference>
<organism evidence="4">
    <name type="scientific">marine sediment metagenome</name>
    <dbReference type="NCBI Taxonomy" id="412755"/>
    <lineage>
        <taxon>unclassified sequences</taxon>
        <taxon>metagenomes</taxon>
        <taxon>ecological metagenomes</taxon>
    </lineage>
</organism>
<name>A0A0F9Q3I1_9ZZZZ</name>
<keyword evidence="1" id="KW-0813">Transport</keyword>
<gene>
    <name evidence="4" type="ORF">LCGC14_1142660</name>
</gene>
<dbReference type="GO" id="GO:0090374">
    <property type="term" value="P:oligopeptide export from mitochondrion"/>
    <property type="evidence" value="ECO:0007669"/>
    <property type="project" value="TreeGrafter"/>
</dbReference>
<dbReference type="EMBL" id="LAZR01005438">
    <property type="protein sequence ID" value="KKM99947.1"/>
    <property type="molecule type" value="Genomic_DNA"/>
</dbReference>
<evidence type="ECO:0000259" key="3">
    <source>
        <dbReference type="Pfam" id="PF00005"/>
    </source>
</evidence>
<evidence type="ECO:0000256" key="2">
    <source>
        <dbReference type="ARBA" id="ARBA00022737"/>
    </source>
</evidence>
<dbReference type="Gene3D" id="3.40.50.300">
    <property type="entry name" value="P-loop containing nucleotide triphosphate hydrolases"/>
    <property type="match status" value="1"/>
</dbReference>
<reference evidence="4" key="1">
    <citation type="journal article" date="2015" name="Nature">
        <title>Complex archaea that bridge the gap between prokaryotes and eukaryotes.</title>
        <authorList>
            <person name="Spang A."/>
            <person name="Saw J.H."/>
            <person name="Jorgensen S.L."/>
            <person name="Zaremba-Niedzwiedzka K."/>
            <person name="Martijn J."/>
            <person name="Lind A.E."/>
            <person name="van Eijk R."/>
            <person name="Schleper C."/>
            <person name="Guy L."/>
            <person name="Ettema T.J."/>
        </authorList>
    </citation>
    <scope>NUCLEOTIDE SEQUENCE</scope>
</reference>
<dbReference type="GO" id="GO:0005743">
    <property type="term" value="C:mitochondrial inner membrane"/>
    <property type="evidence" value="ECO:0007669"/>
    <property type="project" value="TreeGrafter"/>
</dbReference>
<feature type="non-terminal residue" evidence="4">
    <location>
        <position position="1"/>
    </location>
</feature>
<keyword evidence="2" id="KW-0677">Repeat</keyword>
<dbReference type="GO" id="GO:0016887">
    <property type="term" value="F:ATP hydrolysis activity"/>
    <property type="evidence" value="ECO:0007669"/>
    <property type="project" value="InterPro"/>
</dbReference>
<proteinExistence type="predicted"/>
<protein>
    <recommendedName>
        <fullName evidence="3">ABC transporter domain-containing protein</fullName>
    </recommendedName>
</protein>